<comment type="caution">
    <text evidence="8">The sequence shown here is derived from an EMBL/GenBank/DDBJ whole genome shotgun (WGS) entry which is preliminary data.</text>
</comment>
<dbReference type="HAMAP" id="MF_01161">
    <property type="entry name" value="tRNA_Ile_lys_synt"/>
    <property type="match status" value="1"/>
</dbReference>
<evidence type="ECO:0000256" key="5">
    <source>
        <dbReference type="ARBA" id="ARBA00048539"/>
    </source>
</evidence>
<evidence type="ECO:0000313" key="9">
    <source>
        <dbReference type="Proteomes" id="UP000295673"/>
    </source>
</evidence>
<dbReference type="EMBL" id="SMGR01000001">
    <property type="protein sequence ID" value="TCL08693.1"/>
    <property type="molecule type" value="Genomic_DNA"/>
</dbReference>
<evidence type="ECO:0000256" key="2">
    <source>
        <dbReference type="ARBA" id="ARBA00022694"/>
    </source>
</evidence>
<dbReference type="Gene3D" id="3.40.50.620">
    <property type="entry name" value="HUPs"/>
    <property type="match status" value="1"/>
</dbReference>
<comment type="catalytic activity">
    <reaction evidence="5 6">
        <text>cytidine(34) in tRNA(Ile2) + L-lysine + ATP = lysidine(34) in tRNA(Ile2) + AMP + diphosphate + H(+)</text>
        <dbReference type="Rhea" id="RHEA:43744"/>
        <dbReference type="Rhea" id="RHEA-COMP:10625"/>
        <dbReference type="Rhea" id="RHEA-COMP:10670"/>
        <dbReference type="ChEBI" id="CHEBI:15378"/>
        <dbReference type="ChEBI" id="CHEBI:30616"/>
        <dbReference type="ChEBI" id="CHEBI:32551"/>
        <dbReference type="ChEBI" id="CHEBI:33019"/>
        <dbReference type="ChEBI" id="CHEBI:82748"/>
        <dbReference type="ChEBI" id="CHEBI:83665"/>
        <dbReference type="ChEBI" id="CHEBI:456215"/>
        <dbReference type="EC" id="6.3.4.19"/>
    </reaction>
</comment>
<evidence type="ECO:0000313" key="8">
    <source>
        <dbReference type="EMBL" id="TCL08693.1"/>
    </source>
</evidence>
<accession>A0A4R1NPV5</accession>
<reference evidence="8 9" key="1">
    <citation type="submission" date="2019-03" db="EMBL/GenBank/DDBJ databases">
        <title>Genomic Encyclopedia of Archaeal and Bacterial Type Strains, Phase II (KMG-II): from individual species to whole genera.</title>
        <authorList>
            <person name="Goeker M."/>
        </authorList>
    </citation>
    <scope>NUCLEOTIDE SEQUENCE [LARGE SCALE GENOMIC DNA]</scope>
    <source>
        <strain evidence="8 9">DSM 26433</strain>
    </source>
</reference>
<comment type="similarity">
    <text evidence="6">Belongs to the tRNA(Ile)-lysidine synthase family.</text>
</comment>
<evidence type="ECO:0000256" key="4">
    <source>
        <dbReference type="ARBA" id="ARBA00022840"/>
    </source>
</evidence>
<sequence length="398" mass="43413">MMAKALQGAFEQNVPETIGVAVSGGGDSMAVLDLLRRWGRATLAVASVNHGLRDAAADEIALVSNYVSEHGLRHDVLDWKWDRGGNLQASAREGRREALRVWARSHGISHVVLGHTADDQAETFLMRLARGSGVDGLAGMAEVRKEGEITWLRPLLSARREDLRSYLRTEKIIWADDPSNEDTTFDRVKARQMMDVLKPLGLTVERLVQTADHMGRERTTLHWAAAEAKAQFAQQSRGDIVLDAAVWSALPQSLAFRLLADALSFVSGQAYRPRFKTLAAVFDAEKVTSLHGCLILKGKNSVTITRELRAVQSEVVAFGSVWDGRWMVRGPDVEGGVVGALGEAGLALCGNWRETGVPRVSLLSSPAVWRGEELIAAPLAGFGEGWYAELINGRDVFG</sequence>
<dbReference type="GO" id="GO:0006400">
    <property type="term" value="P:tRNA modification"/>
    <property type="evidence" value="ECO:0007669"/>
    <property type="project" value="UniProtKB-UniRule"/>
</dbReference>
<keyword evidence="4 6" id="KW-0067">ATP-binding</keyword>
<keyword evidence="1 6" id="KW-0436">Ligase</keyword>
<dbReference type="SUPFAM" id="SSF52402">
    <property type="entry name" value="Adenine nucleotide alpha hydrolases-like"/>
    <property type="match status" value="1"/>
</dbReference>
<dbReference type="EC" id="6.3.4.19" evidence="6"/>
<dbReference type="InterPro" id="IPR012795">
    <property type="entry name" value="tRNA_Ile_lys_synt_N"/>
</dbReference>
<keyword evidence="3 6" id="KW-0547">Nucleotide-binding</keyword>
<dbReference type="GO" id="GO:0032267">
    <property type="term" value="F:tRNA(Ile)-lysidine synthase activity"/>
    <property type="evidence" value="ECO:0007669"/>
    <property type="project" value="UniProtKB-EC"/>
</dbReference>
<comment type="subcellular location">
    <subcellularLocation>
        <location evidence="6">Cytoplasm</location>
    </subcellularLocation>
</comment>
<dbReference type="InterPro" id="IPR011063">
    <property type="entry name" value="TilS/TtcA_N"/>
</dbReference>
<dbReference type="Pfam" id="PF01171">
    <property type="entry name" value="ATP_bind_3"/>
    <property type="match status" value="1"/>
</dbReference>
<dbReference type="CDD" id="cd01992">
    <property type="entry name" value="TilS_N"/>
    <property type="match status" value="1"/>
</dbReference>
<organism evidence="8 9">
    <name type="scientific">Shimia isoporae</name>
    <dbReference type="NCBI Taxonomy" id="647720"/>
    <lineage>
        <taxon>Bacteria</taxon>
        <taxon>Pseudomonadati</taxon>
        <taxon>Pseudomonadota</taxon>
        <taxon>Alphaproteobacteria</taxon>
        <taxon>Rhodobacterales</taxon>
        <taxon>Roseobacteraceae</taxon>
    </lineage>
</organism>
<dbReference type="InterPro" id="IPR014729">
    <property type="entry name" value="Rossmann-like_a/b/a_fold"/>
</dbReference>
<dbReference type="InterPro" id="IPR012094">
    <property type="entry name" value="tRNA_Ile_lys_synt"/>
</dbReference>
<evidence type="ECO:0000256" key="6">
    <source>
        <dbReference type="HAMAP-Rule" id="MF_01161"/>
    </source>
</evidence>
<proteinExistence type="inferred from homology"/>
<dbReference type="GO" id="GO:0005737">
    <property type="term" value="C:cytoplasm"/>
    <property type="evidence" value="ECO:0007669"/>
    <property type="project" value="UniProtKB-SubCell"/>
</dbReference>
<evidence type="ECO:0000259" key="7">
    <source>
        <dbReference type="Pfam" id="PF01171"/>
    </source>
</evidence>
<dbReference type="PANTHER" id="PTHR43033:SF1">
    <property type="entry name" value="TRNA(ILE)-LYSIDINE SYNTHASE-RELATED"/>
    <property type="match status" value="1"/>
</dbReference>
<feature type="binding site" evidence="6">
    <location>
        <begin position="23"/>
        <end position="28"/>
    </location>
    <ligand>
        <name>ATP</name>
        <dbReference type="ChEBI" id="CHEBI:30616"/>
    </ligand>
</feature>
<dbReference type="Proteomes" id="UP000295673">
    <property type="component" value="Unassembled WGS sequence"/>
</dbReference>
<evidence type="ECO:0000256" key="3">
    <source>
        <dbReference type="ARBA" id="ARBA00022741"/>
    </source>
</evidence>
<dbReference type="PANTHER" id="PTHR43033">
    <property type="entry name" value="TRNA(ILE)-LYSIDINE SYNTHASE-RELATED"/>
    <property type="match status" value="1"/>
</dbReference>
<dbReference type="AlphaFoldDB" id="A0A4R1NPV5"/>
<dbReference type="NCBIfam" id="TIGR02432">
    <property type="entry name" value="lysidine_TilS_N"/>
    <property type="match status" value="1"/>
</dbReference>
<evidence type="ECO:0000256" key="1">
    <source>
        <dbReference type="ARBA" id="ARBA00022598"/>
    </source>
</evidence>
<keyword evidence="6" id="KW-0963">Cytoplasm</keyword>
<keyword evidence="9" id="KW-1185">Reference proteome</keyword>
<comment type="domain">
    <text evidence="6">The N-terminal region contains the highly conserved SGGXDS motif, predicted to be a P-loop motif involved in ATP binding.</text>
</comment>
<dbReference type="GO" id="GO:0005524">
    <property type="term" value="F:ATP binding"/>
    <property type="evidence" value="ECO:0007669"/>
    <property type="project" value="UniProtKB-UniRule"/>
</dbReference>
<gene>
    <name evidence="6" type="primary">tilS</name>
    <name evidence="8" type="ORF">BXY66_0731</name>
</gene>
<keyword evidence="2 6" id="KW-0819">tRNA processing</keyword>
<feature type="domain" description="tRNA(Ile)-lysidine/2-thiocytidine synthase N-terminal" evidence="7">
    <location>
        <begin position="18"/>
        <end position="192"/>
    </location>
</feature>
<protein>
    <recommendedName>
        <fullName evidence="6">tRNA(Ile)-lysidine synthase</fullName>
        <ecNumber evidence="6">6.3.4.19</ecNumber>
    </recommendedName>
    <alternativeName>
        <fullName evidence="6">tRNA(Ile)-2-lysyl-cytidine synthase</fullName>
    </alternativeName>
    <alternativeName>
        <fullName evidence="6">tRNA(Ile)-lysidine synthetase</fullName>
    </alternativeName>
</protein>
<name>A0A4R1NPV5_9RHOB</name>
<comment type="function">
    <text evidence="6">Ligates lysine onto the cytidine present at position 34 of the AUA codon-specific tRNA(Ile) that contains the anticodon CAU, in an ATP-dependent manner. Cytidine is converted to lysidine, thus changing the amino acid specificity of the tRNA from methionine to isoleucine.</text>
</comment>